<accession>A0A6N1NRS8</accession>
<organism evidence="1">
    <name type="scientific">Tupanvirus deep ocean</name>
    <dbReference type="NCBI Taxonomy" id="2126984"/>
    <lineage>
        <taxon>Viruses</taxon>
        <taxon>Varidnaviria</taxon>
        <taxon>Bamfordvirae</taxon>
        <taxon>Nucleocytoviricota</taxon>
        <taxon>Megaviricetes</taxon>
        <taxon>Imitervirales</taxon>
        <taxon>Mimiviridae</taxon>
        <taxon>Megamimivirinae</taxon>
        <taxon>Tupanvirus</taxon>
        <taxon>Tupanvirus altamarinense</taxon>
    </lineage>
</organism>
<dbReference type="KEGG" id="vg:80516650"/>
<dbReference type="GeneID" id="80516650"/>
<reference evidence="1" key="1">
    <citation type="submission" date="2017-06" db="EMBL/GenBank/DDBJ databases">
        <authorList>
            <person name="Assis F.L."/>
            <person name="Abrahao J.S."/>
            <person name="Silva L."/>
            <person name="Khalil J.B."/>
            <person name="Rodrigues R."/>
            <person name="Silva L.S."/>
            <person name="Boratto P."/>
            <person name="Andrade M."/>
            <person name="Kroon E.G."/>
            <person name="Ribeiro B."/>
            <person name="Bergier I."/>
            <person name="Seligmann H."/>
            <person name="Ghigo E."/>
            <person name="Colson P."/>
            <person name="Levasseur A."/>
            <person name="Raoult D."/>
            <person name="Scola B.L."/>
        </authorList>
    </citation>
    <scope>NUCLEOTIDE SEQUENCE</scope>
    <source>
        <strain evidence="1">Deep ocean</strain>
    </source>
</reference>
<sequence length="303" mass="35688">MNYLNSDIVLLICDFLETKSKINFLSTCKTIRSNIILIRFKEQVEYHKIKYLDFFDSFTNVIVKNLKIRNKINFPRYIKHLTYENVKGKYIPIPKKLVSLCWLTEQKMCINKIPDSLEMLHIQYQYDHANVIVRNLKNINHLVVDSDNNVDFSDYYPPNVKSLVWNMNANIFIHKQWQLDYLCFNNVSDIRSNFDATTIEFNNVDMIIRYNNDPNKRLKTIILNSNNIDFCDKNSNLLDTEMVYDILPEHAENCCVKEIIFGKTFSRSITNIIPPSVIKCTVYEGYKGTFPPTVKEIIVLPRN</sequence>
<evidence type="ECO:0000313" key="1">
    <source>
        <dbReference type="EMBL" id="QKU33532.1"/>
    </source>
</evidence>
<proteinExistence type="predicted"/>
<dbReference type="EMBL" id="MF405918">
    <property type="protein sequence ID" value="QKU33532.1"/>
    <property type="molecule type" value="Genomic_DNA"/>
</dbReference>
<dbReference type="RefSeq" id="YP_010780132.1">
    <property type="nucleotide sequence ID" value="NC_075038.1"/>
</dbReference>
<reference evidence="1" key="2">
    <citation type="journal article" date="2018" name="Nat. Commun.">
        <title>Tailed giant Tupanvirus possesses the most complete translational apparatus of the known virosphere.</title>
        <authorList>
            <person name="Abrahao J."/>
            <person name="Silva L."/>
            <person name="Silva L.S."/>
            <person name="Khalil J.Y.B."/>
            <person name="Rodrigues R."/>
            <person name="Arantes T."/>
            <person name="Assis F."/>
            <person name="Boratto P."/>
            <person name="Andrade M."/>
            <person name="Kroon E.G."/>
            <person name="Ribeiro B."/>
            <person name="Bergier I."/>
            <person name="Seligmann H."/>
            <person name="Ghigo E."/>
            <person name="Colson P."/>
            <person name="Levasseur A."/>
            <person name="Kroemer G."/>
            <person name="Raoult D."/>
            <person name="La Scola B."/>
        </authorList>
    </citation>
    <scope>NUCLEOTIDE SEQUENCE [LARGE SCALE GENOMIC DNA]</scope>
    <source>
        <strain evidence="1">Deep ocean</strain>
    </source>
</reference>
<protein>
    <submittedName>
        <fullName evidence="1">Putative F-box and FNIP repeat-containing protein</fullName>
    </submittedName>
</protein>
<name>A0A6N1NRS8_9VIRU</name>